<dbReference type="Pfam" id="PF17863">
    <property type="entry name" value="AAA_lid_2"/>
    <property type="match status" value="1"/>
</dbReference>
<evidence type="ECO:0000259" key="4">
    <source>
        <dbReference type="Pfam" id="PF07726"/>
    </source>
</evidence>
<dbReference type="PANTHER" id="PTHR42759">
    <property type="entry name" value="MOXR FAMILY PROTEIN"/>
    <property type="match status" value="1"/>
</dbReference>
<dbReference type="Gene3D" id="3.40.50.300">
    <property type="entry name" value="P-loop containing nucleotide triphosphate hydrolases"/>
    <property type="match status" value="1"/>
</dbReference>
<dbReference type="GO" id="GO:0005524">
    <property type="term" value="F:ATP binding"/>
    <property type="evidence" value="ECO:0007669"/>
    <property type="project" value="UniProtKB-KW"/>
</dbReference>
<dbReference type="InterPro" id="IPR027417">
    <property type="entry name" value="P-loop_NTPase"/>
</dbReference>
<dbReference type="Gene3D" id="1.10.8.80">
    <property type="entry name" value="Magnesium chelatase subunit I, C-Terminal domain"/>
    <property type="match status" value="1"/>
</dbReference>
<dbReference type="OrthoDB" id="9808397at2"/>
<keyword evidence="7" id="KW-1185">Reference proteome</keyword>
<evidence type="ECO:0000259" key="5">
    <source>
        <dbReference type="Pfam" id="PF17863"/>
    </source>
</evidence>
<feature type="domain" description="ChlI/MoxR AAA lid" evidence="5">
    <location>
        <begin position="238"/>
        <end position="307"/>
    </location>
</feature>
<dbReference type="RefSeq" id="WP_061975566.1">
    <property type="nucleotide sequence ID" value="NZ_FMAV01000006.1"/>
</dbReference>
<gene>
    <name evidence="6" type="ORF">AS030_21405</name>
</gene>
<dbReference type="InterPro" id="IPR011703">
    <property type="entry name" value="ATPase_AAA-3"/>
</dbReference>
<dbReference type="PIRSF" id="PIRSF002849">
    <property type="entry name" value="AAA_ATPase_chaperone_MoxR_prd"/>
    <property type="match status" value="1"/>
</dbReference>
<evidence type="ECO:0000256" key="1">
    <source>
        <dbReference type="ARBA" id="ARBA00022741"/>
    </source>
</evidence>
<reference evidence="6 7" key="1">
    <citation type="journal article" date="2014" name="Antonie Van Leeuwenhoek">
        <title>Fictibacillus enclensis sp. nov., isolated from marine sediment.</title>
        <authorList>
            <person name="Dastager S.G."/>
            <person name="Mawlankar R."/>
            <person name="Srinivasan K."/>
            <person name="Tang S.K."/>
            <person name="Lee J.C."/>
            <person name="Ramana V.V."/>
            <person name="Shouche Y.S."/>
        </authorList>
    </citation>
    <scope>NUCLEOTIDE SEQUENCE [LARGE SCALE GENOMIC DNA]</scope>
    <source>
        <strain evidence="6 7">NIO-1003</strain>
    </source>
</reference>
<dbReference type="SUPFAM" id="SSF52540">
    <property type="entry name" value="P-loop containing nucleoside triphosphate hydrolases"/>
    <property type="match status" value="1"/>
</dbReference>
<protein>
    <submittedName>
        <fullName evidence="6">AAA family ATPase</fullName>
    </submittedName>
</protein>
<dbReference type="CDD" id="cd00009">
    <property type="entry name" value="AAA"/>
    <property type="match status" value="1"/>
</dbReference>
<keyword evidence="1" id="KW-0547">Nucleotide-binding</keyword>
<dbReference type="GO" id="GO:0016887">
    <property type="term" value="F:ATP hydrolysis activity"/>
    <property type="evidence" value="ECO:0007669"/>
    <property type="project" value="InterPro"/>
</dbReference>
<evidence type="ECO:0000256" key="3">
    <source>
        <dbReference type="ARBA" id="ARBA00061607"/>
    </source>
</evidence>
<evidence type="ECO:0000313" key="6">
    <source>
        <dbReference type="EMBL" id="KSU79805.1"/>
    </source>
</evidence>
<keyword evidence="2" id="KW-0067">ATP-binding</keyword>
<dbReference type="AlphaFoldDB" id="A0A0V8IYU3"/>
<name>A0A0V8IYU3_9BACL</name>
<feature type="domain" description="ATPase AAA-3" evidence="4">
    <location>
        <begin position="45"/>
        <end position="175"/>
    </location>
</feature>
<dbReference type="InterPro" id="IPR050764">
    <property type="entry name" value="CbbQ/NirQ/NorQ/GpvN"/>
</dbReference>
<comment type="similarity">
    <text evidence="3">Belongs to the MoxR family.</text>
</comment>
<organism evidence="6 7">
    <name type="scientific">Fictibacillus enclensis</name>
    <dbReference type="NCBI Taxonomy" id="1017270"/>
    <lineage>
        <taxon>Bacteria</taxon>
        <taxon>Bacillati</taxon>
        <taxon>Bacillota</taxon>
        <taxon>Bacilli</taxon>
        <taxon>Bacillales</taxon>
        <taxon>Fictibacillaceae</taxon>
        <taxon>Fictibacillus</taxon>
    </lineage>
</organism>
<dbReference type="FunFam" id="3.40.50.300:FF:000640">
    <property type="entry name" value="MoxR family ATPase"/>
    <property type="match status" value="1"/>
</dbReference>
<evidence type="ECO:0000256" key="2">
    <source>
        <dbReference type="ARBA" id="ARBA00022840"/>
    </source>
</evidence>
<proteinExistence type="inferred from homology"/>
<dbReference type="EMBL" id="LNQN01000008">
    <property type="protein sequence ID" value="KSU79805.1"/>
    <property type="molecule type" value="Genomic_DNA"/>
</dbReference>
<accession>A0A0V8IYU3</accession>
<dbReference type="Pfam" id="PF07726">
    <property type="entry name" value="AAA_3"/>
    <property type="match status" value="1"/>
</dbReference>
<dbReference type="PANTHER" id="PTHR42759:SF5">
    <property type="entry name" value="METHANOL DEHYDROGENASE REGULATOR"/>
    <property type="match status" value="1"/>
</dbReference>
<dbReference type="InterPro" id="IPR041628">
    <property type="entry name" value="ChlI/MoxR_AAA_lid"/>
</dbReference>
<sequence length="325" mass="36497">MSVNKARYDSYRSELDAVIKNIEHVIVGKKQISELSLVALLAGGHVLLEDVPGVGKTMMVRAIAKSLGLQFNRIQFTPDLLPSDITGVSIFNQKEMNFEFRPGPLMGNVVLADEINRTSPKTQSALLESMEEKSVTIDGHTHILPNPFFVMATQNPIEYEGTYPLPEAQLDRFLLKLNMGYPTPDEEMSILNLMIHDHPIDNLKPVVTSGQLQEMKQKVTEVYVDDTVKKYIIDLVNRTRNHRSIYLGASPRGSLALMKASQALAFIMDRDFVVPDDVKYLAPYVLTHRILLKPEARFEGESAESVVIELLNRVPVPIQKGHHAR</sequence>
<comment type="caution">
    <text evidence="6">The sequence shown here is derived from an EMBL/GenBank/DDBJ whole genome shotgun (WGS) entry which is preliminary data.</text>
</comment>
<evidence type="ECO:0000313" key="7">
    <source>
        <dbReference type="Proteomes" id="UP000054099"/>
    </source>
</evidence>
<dbReference type="Proteomes" id="UP000054099">
    <property type="component" value="Unassembled WGS sequence"/>
</dbReference>